<organism evidence="2 3">
    <name type="scientific">Paenibacillus glycanilyticus</name>
    <dbReference type="NCBI Taxonomy" id="126569"/>
    <lineage>
        <taxon>Bacteria</taxon>
        <taxon>Bacillati</taxon>
        <taxon>Bacillota</taxon>
        <taxon>Bacilli</taxon>
        <taxon>Bacillales</taxon>
        <taxon>Paenibacillaceae</taxon>
        <taxon>Paenibacillus</taxon>
    </lineage>
</organism>
<dbReference type="RefSeq" id="WP_317978612.1">
    <property type="nucleotide sequence ID" value="NZ_BTCL01000001.1"/>
</dbReference>
<dbReference type="SFLD" id="SFLDS00003">
    <property type="entry name" value="Haloacid_Dehalogenase"/>
    <property type="match status" value="1"/>
</dbReference>
<dbReference type="EMBL" id="BTCL01000001">
    <property type="protein sequence ID" value="GMK43248.1"/>
    <property type="molecule type" value="Genomic_DNA"/>
</dbReference>
<reference evidence="2 3" key="1">
    <citation type="submission" date="2023-05" db="EMBL/GenBank/DDBJ databases">
        <title>Draft genome of Paenibacillus sp. CCS26.</title>
        <authorList>
            <person name="Akita H."/>
            <person name="Shinto Y."/>
            <person name="Kimura Z."/>
        </authorList>
    </citation>
    <scope>NUCLEOTIDE SEQUENCE [LARGE SCALE GENOMIC DNA]</scope>
    <source>
        <strain evidence="2 3">CCS26</strain>
    </source>
</reference>
<keyword evidence="1" id="KW-0378">Hydrolase</keyword>
<dbReference type="PANTHER" id="PTHR43316">
    <property type="entry name" value="HYDROLASE, HALOACID DELAHOGENASE-RELATED"/>
    <property type="match status" value="1"/>
</dbReference>
<dbReference type="PANTHER" id="PTHR43316:SF3">
    <property type="entry name" value="HALOACID DEHALOGENASE, TYPE II (AFU_ORTHOLOGUE AFUA_2G07750)-RELATED"/>
    <property type="match status" value="1"/>
</dbReference>
<dbReference type="Gene3D" id="3.40.50.1000">
    <property type="entry name" value="HAD superfamily/HAD-like"/>
    <property type="match status" value="1"/>
</dbReference>
<accession>A0ABQ6NEU8</accession>
<comment type="caution">
    <text evidence="2">The sequence shown here is derived from an EMBL/GenBank/DDBJ whole genome shotgun (WGS) entry which is preliminary data.</text>
</comment>
<evidence type="ECO:0000256" key="1">
    <source>
        <dbReference type="ARBA" id="ARBA00022801"/>
    </source>
</evidence>
<dbReference type="Proteomes" id="UP001285921">
    <property type="component" value="Unassembled WGS sequence"/>
</dbReference>
<dbReference type="NCBIfam" id="TIGR01509">
    <property type="entry name" value="HAD-SF-IA-v3"/>
    <property type="match status" value="1"/>
</dbReference>
<dbReference type="Pfam" id="PF00702">
    <property type="entry name" value="Hydrolase"/>
    <property type="match status" value="1"/>
</dbReference>
<keyword evidence="3" id="KW-1185">Reference proteome</keyword>
<dbReference type="SFLD" id="SFLDG01129">
    <property type="entry name" value="C1.5:_HAD__Beta-PGM__Phosphata"/>
    <property type="match status" value="1"/>
</dbReference>
<dbReference type="InterPro" id="IPR006439">
    <property type="entry name" value="HAD-SF_hydro_IA"/>
</dbReference>
<sequence>MKIQAVFFDLFETLITEFENGVRKAPRSNHFVGQLGVDTHLFEQEWKKRQEQRMNGTFPDFPSVLRDILSTLGHEAAEEIIDIIHNERIASKSVPFNQIEPAILDMLGQLRSSGIKLCLISNCAPEEVSSWEASGLAAYFDDAIFSYAVNTAKPEPRIYQLACERIGVPPSAALFIGDGGSNELSGASSSGLQAYHATWFLPEERAGKWTDFPKLRTPSQLIELISP</sequence>
<dbReference type="NCBIfam" id="TIGR01549">
    <property type="entry name" value="HAD-SF-IA-v1"/>
    <property type="match status" value="1"/>
</dbReference>
<dbReference type="InterPro" id="IPR036412">
    <property type="entry name" value="HAD-like_sf"/>
</dbReference>
<dbReference type="PRINTS" id="PR00413">
    <property type="entry name" value="HADHALOGNASE"/>
</dbReference>
<name>A0ABQ6NEU8_9BACL</name>
<dbReference type="SUPFAM" id="SSF56784">
    <property type="entry name" value="HAD-like"/>
    <property type="match status" value="1"/>
</dbReference>
<evidence type="ECO:0000313" key="2">
    <source>
        <dbReference type="EMBL" id="GMK43248.1"/>
    </source>
</evidence>
<dbReference type="InterPro" id="IPR051540">
    <property type="entry name" value="S-2-haloacid_dehalogenase"/>
</dbReference>
<protein>
    <recommendedName>
        <fullName evidence="4">HAD family hydrolase</fullName>
    </recommendedName>
</protein>
<evidence type="ECO:0000313" key="3">
    <source>
        <dbReference type="Proteomes" id="UP001285921"/>
    </source>
</evidence>
<proteinExistence type="predicted"/>
<dbReference type="InterPro" id="IPR023214">
    <property type="entry name" value="HAD_sf"/>
</dbReference>
<gene>
    <name evidence="2" type="ORF">PghCCS26_03750</name>
</gene>
<evidence type="ECO:0008006" key="4">
    <source>
        <dbReference type="Google" id="ProtNLM"/>
    </source>
</evidence>